<evidence type="ECO:0000313" key="7">
    <source>
        <dbReference type="EMBL" id="ORV85498.1"/>
    </source>
</evidence>
<evidence type="ECO:0000256" key="1">
    <source>
        <dbReference type="ARBA" id="ARBA00022741"/>
    </source>
</evidence>
<name>A0A1X1WG35_MYCIR</name>
<accession>A0A1X1WG35</accession>
<evidence type="ECO:0000259" key="6">
    <source>
        <dbReference type="PROSITE" id="PS51194"/>
    </source>
</evidence>
<dbReference type="SMART" id="SM00490">
    <property type="entry name" value="HELICc"/>
    <property type="match status" value="1"/>
</dbReference>
<proteinExistence type="predicted"/>
<evidence type="ECO:0000256" key="2">
    <source>
        <dbReference type="ARBA" id="ARBA00022801"/>
    </source>
</evidence>
<feature type="domain" description="Helicase ATP-binding" evidence="5">
    <location>
        <begin position="134"/>
        <end position="305"/>
    </location>
</feature>
<dbReference type="InterPro" id="IPR024975">
    <property type="entry name" value="NOV_C"/>
</dbReference>
<dbReference type="Gene3D" id="3.40.50.300">
    <property type="entry name" value="P-loop containing nucleotide triphosphate hydrolases"/>
    <property type="match status" value="1"/>
</dbReference>
<sequence length="1178" mass="133305">MCSVVDASERATEQVGSSAPSIFDVLQVGASIAGLAGPQPVKILAVERLTDDSANVLYRTEVGPAERIVFANQVEHLRAVQPGLAFSFDASPTAFLLAAEARRMRLAYLFDSQAALGTSAVDPLPHQLRAVYEIMLQKQPLRYVLADDPGAGKTVMAGLLIKELLLRGDAANVMVVSPGSLVDQWDEEMREKFELEFEMLTRDRMLNEGNPFARGGLWLARLDVLARNSEGILDKACEVDWDLIIFDEAHKMSATVWGSEVKKTKRYQMAEEIGKHTRNLLMMTATPHSGKEEQFQLFMALLDSDRFEGVAREGSRKVDVDDLMRRLVKEQLRTFEGTRLFPERFAFTVKYELSQPEKDLYVAVTDYVREEMNRADAMEGDRRRRTAVGFALTTLQRRLASSPAAINRSLERRKNRLESELREARLYASVKSDEVDVPEDWDDLEDLTDEEREALEDRAIAGATSARTPEELETEIAVLDRLLIKSAAVKSSPTYAKWDALRDTLDDNDEMRDDTGARRKVIIFTEHKDTLDDLVTRLTQHLGRDDAVITIHGGTKREDRKKAKETFEQNERCIFLIATDAAGEGVNLHKNAHLLINYDLPWNPNRIEQRFGRVHRIGQPNTCFMWSLVADDTREGDVYTRLLEKLEEQRATLGGRVYDVLGQLFQGNALRDLMIAAIKEANKPERQRYLTEVVEPTIAEGIPELLNANQLVPSAMDDSEIDEMRREMERAEAARLQPHHVEAFFHRAFADVGGSLRMRESHRFEIKRVPGEIKERDRVTGYGQPVVDTYHRVTFDPKCVRVEGNNHLATLLHPGHPLVAATIGVVSERHHDALRRGAILVDRSDLSTQPYVVSLLEHDVIDGRVGRDGQPLVISRRAQYVRTDPDGAMTPLTGSPMPNYEVLSDSELVLAGNVLTEPWAQASDLDQRVIREASVTIARQHADEVTNRTIERVDKTERLVRQRLTREINYWDQRAFELSEQERAGKKTRLPASQMRERAEALVRRLDRRLKDLEQERDISVRPPRVTGACLVVTQGWLDAQHDPDGADARAKETTRVERLAVDAVLRVERALGHRPTEMHHNNPGYDIESDTGKKVDFIEVKGRVAGGKSFVLTRQEAVTALNKADHSVLALVRVGDDDSTSVRYLRHPITQPIDPRAARVEYDWEPFWNDATEMSQQ</sequence>
<organism evidence="7 8">
    <name type="scientific">Mycolicibacterium iranicum</name>
    <name type="common">Mycobacterium iranicum</name>
    <dbReference type="NCBI Taxonomy" id="912594"/>
    <lineage>
        <taxon>Bacteria</taxon>
        <taxon>Bacillati</taxon>
        <taxon>Actinomycetota</taxon>
        <taxon>Actinomycetes</taxon>
        <taxon>Mycobacteriales</taxon>
        <taxon>Mycobacteriaceae</taxon>
        <taxon>Mycolicibacterium</taxon>
    </lineage>
</organism>
<protein>
    <recommendedName>
        <fullName evidence="9">Helicase</fullName>
    </recommendedName>
</protein>
<dbReference type="GO" id="GO:0016787">
    <property type="term" value="F:hydrolase activity"/>
    <property type="evidence" value="ECO:0007669"/>
    <property type="project" value="UniProtKB-KW"/>
</dbReference>
<dbReference type="InterPro" id="IPR027417">
    <property type="entry name" value="P-loop_NTPase"/>
</dbReference>
<dbReference type="SUPFAM" id="SSF52540">
    <property type="entry name" value="P-loop containing nucleoside triphosphate hydrolases"/>
    <property type="match status" value="2"/>
</dbReference>
<dbReference type="InterPro" id="IPR001650">
    <property type="entry name" value="Helicase_C-like"/>
</dbReference>
<dbReference type="CDD" id="cd18793">
    <property type="entry name" value="SF2_C_SNF"/>
    <property type="match status" value="1"/>
</dbReference>
<dbReference type="Pfam" id="PF13020">
    <property type="entry name" value="NOV_C"/>
    <property type="match status" value="1"/>
</dbReference>
<dbReference type="InterPro" id="IPR006935">
    <property type="entry name" value="Helicase/UvrB_N"/>
</dbReference>
<feature type="domain" description="Helicase C-terminal" evidence="6">
    <location>
        <begin position="500"/>
        <end position="661"/>
    </location>
</feature>
<gene>
    <name evidence="7" type="ORF">AWC12_20540</name>
</gene>
<evidence type="ECO:0000256" key="3">
    <source>
        <dbReference type="ARBA" id="ARBA00022806"/>
    </source>
</evidence>
<keyword evidence="1" id="KW-0547">Nucleotide-binding</keyword>
<dbReference type="GO" id="GO:0005524">
    <property type="term" value="F:ATP binding"/>
    <property type="evidence" value="ECO:0007669"/>
    <property type="project" value="InterPro"/>
</dbReference>
<evidence type="ECO:0000256" key="4">
    <source>
        <dbReference type="ARBA" id="ARBA00022840"/>
    </source>
</evidence>
<dbReference type="AlphaFoldDB" id="A0A1X1WG35"/>
<dbReference type="EMBL" id="LQPC01000041">
    <property type="protein sequence ID" value="ORV85498.1"/>
    <property type="molecule type" value="Genomic_DNA"/>
</dbReference>
<keyword evidence="4" id="KW-0067">ATP-binding</keyword>
<dbReference type="Pfam" id="PF04851">
    <property type="entry name" value="ResIII"/>
    <property type="match status" value="1"/>
</dbReference>
<dbReference type="PROSITE" id="PS51194">
    <property type="entry name" value="HELICASE_CTER"/>
    <property type="match status" value="1"/>
</dbReference>
<dbReference type="CDD" id="cd18011">
    <property type="entry name" value="DEXDc_RapA"/>
    <property type="match status" value="1"/>
</dbReference>
<dbReference type="PANTHER" id="PTHR45766">
    <property type="entry name" value="DNA ANNEALING HELICASE AND ENDONUCLEASE ZRANB3 FAMILY MEMBER"/>
    <property type="match status" value="1"/>
</dbReference>
<dbReference type="InterPro" id="IPR038718">
    <property type="entry name" value="SNF2-like_sf"/>
</dbReference>
<dbReference type="GO" id="GO:0003677">
    <property type="term" value="F:DNA binding"/>
    <property type="evidence" value="ECO:0007669"/>
    <property type="project" value="InterPro"/>
</dbReference>
<dbReference type="InterPro" id="IPR014001">
    <property type="entry name" value="Helicase_ATP-bd"/>
</dbReference>
<dbReference type="SMART" id="SM00487">
    <property type="entry name" value="DEXDc"/>
    <property type="match status" value="1"/>
</dbReference>
<evidence type="ECO:0000313" key="8">
    <source>
        <dbReference type="Proteomes" id="UP000193622"/>
    </source>
</evidence>
<reference evidence="7 8" key="1">
    <citation type="submission" date="2016-01" db="EMBL/GenBank/DDBJ databases">
        <title>The new phylogeny of the genus Mycobacterium.</title>
        <authorList>
            <person name="Tarcisio F."/>
            <person name="Conor M."/>
            <person name="Antonella G."/>
            <person name="Elisabetta G."/>
            <person name="Giulia F.S."/>
            <person name="Sara T."/>
            <person name="Anna F."/>
            <person name="Clotilde B."/>
            <person name="Roberto B."/>
            <person name="Veronica D.S."/>
            <person name="Fabio R."/>
            <person name="Monica P."/>
            <person name="Olivier J."/>
            <person name="Enrico T."/>
            <person name="Nicola S."/>
        </authorList>
    </citation>
    <scope>NUCLEOTIDE SEQUENCE [LARGE SCALE GENOMIC DNA]</scope>
    <source>
        <strain evidence="7 8">DSM 45541</strain>
    </source>
</reference>
<dbReference type="InterPro" id="IPR049730">
    <property type="entry name" value="SNF2/RAD54-like_C"/>
</dbReference>
<dbReference type="InterPro" id="IPR057342">
    <property type="entry name" value="DEXDc_RapA"/>
</dbReference>
<dbReference type="Proteomes" id="UP000193622">
    <property type="component" value="Unassembled WGS sequence"/>
</dbReference>
<keyword evidence="2" id="KW-0378">Hydrolase</keyword>
<dbReference type="PANTHER" id="PTHR45766:SF6">
    <property type="entry name" value="SWI_SNF-RELATED MATRIX-ASSOCIATED ACTIN-DEPENDENT REGULATOR OF CHROMATIN SUBFAMILY A-LIKE PROTEIN 1"/>
    <property type="match status" value="1"/>
</dbReference>
<dbReference type="PROSITE" id="PS51192">
    <property type="entry name" value="HELICASE_ATP_BIND_1"/>
    <property type="match status" value="1"/>
</dbReference>
<evidence type="ECO:0008006" key="9">
    <source>
        <dbReference type="Google" id="ProtNLM"/>
    </source>
</evidence>
<dbReference type="Pfam" id="PF00271">
    <property type="entry name" value="Helicase_C"/>
    <property type="match status" value="1"/>
</dbReference>
<dbReference type="Gene3D" id="3.40.50.10810">
    <property type="entry name" value="Tandem AAA-ATPase domain"/>
    <property type="match status" value="1"/>
</dbReference>
<keyword evidence="3" id="KW-0347">Helicase</keyword>
<evidence type="ECO:0000259" key="5">
    <source>
        <dbReference type="PROSITE" id="PS51192"/>
    </source>
</evidence>
<comment type="caution">
    <text evidence="7">The sequence shown here is derived from an EMBL/GenBank/DDBJ whole genome shotgun (WGS) entry which is preliminary data.</text>
</comment>